<reference evidence="1 2" key="1">
    <citation type="submission" date="2014-04" db="EMBL/GenBank/DDBJ databases">
        <authorList>
            <consortium name="DOE Joint Genome Institute"/>
            <person name="Kuo A."/>
            <person name="Kohler A."/>
            <person name="Costa M.D."/>
            <person name="Nagy L.G."/>
            <person name="Floudas D."/>
            <person name="Copeland A."/>
            <person name="Barry K.W."/>
            <person name="Cichocki N."/>
            <person name="Veneault-Fourrey C."/>
            <person name="LaButti K."/>
            <person name="Lindquist E.A."/>
            <person name="Lipzen A."/>
            <person name="Lundell T."/>
            <person name="Morin E."/>
            <person name="Murat C."/>
            <person name="Sun H."/>
            <person name="Tunlid A."/>
            <person name="Henrissat B."/>
            <person name="Grigoriev I.V."/>
            <person name="Hibbett D.S."/>
            <person name="Martin F."/>
            <person name="Nordberg H.P."/>
            <person name="Cantor M.N."/>
            <person name="Hua S.X."/>
        </authorList>
    </citation>
    <scope>NUCLEOTIDE SEQUENCE [LARGE SCALE GENOMIC DNA]</scope>
    <source>
        <strain evidence="1 2">Marx 270</strain>
    </source>
</reference>
<dbReference type="AlphaFoldDB" id="A0A0C3J5U1"/>
<dbReference type="Proteomes" id="UP000054217">
    <property type="component" value="Unassembled WGS sequence"/>
</dbReference>
<dbReference type="HOGENOM" id="CLU_2644782_0_0_1"/>
<protein>
    <submittedName>
        <fullName evidence="1">Uncharacterized protein</fullName>
    </submittedName>
</protein>
<feature type="non-terminal residue" evidence="1">
    <location>
        <position position="1"/>
    </location>
</feature>
<evidence type="ECO:0000313" key="1">
    <source>
        <dbReference type="EMBL" id="KIO04423.1"/>
    </source>
</evidence>
<feature type="non-terminal residue" evidence="1">
    <location>
        <position position="77"/>
    </location>
</feature>
<proteinExistence type="predicted"/>
<dbReference type="OrthoDB" id="2688393at2759"/>
<sequence length="77" mass="9131">HVPPKSHVLQVSQYHPKSGYIYDMGQLNTLECTRLDEHEPKQKDNPYFPFSSKDEWNLGKFLYCNLSQMQINDFLKL</sequence>
<dbReference type="InParanoid" id="A0A0C3J5U1"/>
<keyword evidence="2" id="KW-1185">Reference proteome</keyword>
<organism evidence="1 2">
    <name type="scientific">Pisolithus tinctorius Marx 270</name>
    <dbReference type="NCBI Taxonomy" id="870435"/>
    <lineage>
        <taxon>Eukaryota</taxon>
        <taxon>Fungi</taxon>
        <taxon>Dikarya</taxon>
        <taxon>Basidiomycota</taxon>
        <taxon>Agaricomycotina</taxon>
        <taxon>Agaricomycetes</taxon>
        <taxon>Agaricomycetidae</taxon>
        <taxon>Boletales</taxon>
        <taxon>Sclerodermatineae</taxon>
        <taxon>Pisolithaceae</taxon>
        <taxon>Pisolithus</taxon>
    </lineage>
</organism>
<gene>
    <name evidence="1" type="ORF">M404DRAFT_70284</name>
</gene>
<dbReference type="EMBL" id="KN831971">
    <property type="protein sequence ID" value="KIO04423.1"/>
    <property type="molecule type" value="Genomic_DNA"/>
</dbReference>
<accession>A0A0C3J5U1</accession>
<name>A0A0C3J5U1_PISTI</name>
<evidence type="ECO:0000313" key="2">
    <source>
        <dbReference type="Proteomes" id="UP000054217"/>
    </source>
</evidence>
<reference evidence="2" key="2">
    <citation type="submission" date="2015-01" db="EMBL/GenBank/DDBJ databases">
        <title>Evolutionary Origins and Diversification of the Mycorrhizal Mutualists.</title>
        <authorList>
            <consortium name="DOE Joint Genome Institute"/>
            <consortium name="Mycorrhizal Genomics Consortium"/>
            <person name="Kohler A."/>
            <person name="Kuo A."/>
            <person name="Nagy L.G."/>
            <person name="Floudas D."/>
            <person name="Copeland A."/>
            <person name="Barry K.W."/>
            <person name="Cichocki N."/>
            <person name="Veneault-Fourrey C."/>
            <person name="LaButti K."/>
            <person name="Lindquist E.A."/>
            <person name="Lipzen A."/>
            <person name="Lundell T."/>
            <person name="Morin E."/>
            <person name="Murat C."/>
            <person name="Riley R."/>
            <person name="Ohm R."/>
            <person name="Sun H."/>
            <person name="Tunlid A."/>
            <person name="Henrissat B."/>
            <person name="Grigoriev I.V."/>
            <person name="Hibbett D.S."/>
            <person name="Martin F."/>
        </authorList>
    </citation>
    <scope>NUCLEOTIDE SEQUENCE [LARGE SCALE GENOMIC DNA]</scope>
    <source>
        <strain evidence="2">Marx 270</strain>
    </source>
</reference>